<evidence type="ECO:0000256" key="6">
    <source>
        <dbReference type="ARBA" id="ARBA00038425"/>
    </source>
</evidence>
<dbReference type="InterPro" id="IPR001356">
    <property type="entry name" value="HD"/>
</dbReference>
<evidence type="ECO:0000256" key="7">
    <source>
        <dbReference type="PROSITE-ProRule" id="PRU00108"/>
    </source>
</evidence>
<dbReference type="Proteomes" id="UP001652620">
    <property type="component" value="Chromosome 2"/>
</dbReference>
<dbReference type="Gene3D" id="1.10.10.60">
    <property type="entry name" value="Homeodomain-like"/>
    <property type="match status" value="1"/>
</dbReference>
<comment type="similarity">
    <text evidence="6">Belongs to the Msh homeobox family.</text>
</comment>
<organism evidence="11 12">
    <name type="scientific">Bactrocera dorsalis</name>
    <name type="common">Oriental fruit fly</name>
    <name type="synonym">Dacus dorsalis</name>
    <dbReference type="NCBI Taxonomy" id="27457"/>
    <lineage>
        <taxon>Eukaryota</taxon>
        <taxon>Metazoa</taxon>
        <taxon>Ecdysozoa</taxon>
        <taxon>Arthropoda</taxon>
        <taxon>Hexapoda</taxon>
        <taxon>Insecta</taxon>
        <taxon>Pterygota</taxon>
        <taxon>Neoptera</taxon>
        <taxon>Endopterygota</taxon>
        <taxon>Diptera</taxon>
        <taxon>Brachycera</taxon>
        <taxon>Muscomorpha</taxon>
        <taxon>Tephritoidea</taxon>
        <taxon>Tephritidae</taxon>
        <taxon>Bactrocera</taxon>
        <taxon>Bactrocera</taxon>
    </lineage>
</organism>
<evidence type="ECO:0000259" key="10">
    <source>
        <dbReference type="PROSITE" id="PS50071"/>
    </source>
</evidence>
<dbReference type="PANTHER" id="PTHR24338:SF0">
    <property type="entry name" value="MUSCLE SEGMENTATION HOMEOBOX"/>
    <property type="match status" value="1"/>
</dbReference>
<dbReference type="InterPro" id="IPR017970">
    <property type="entry name" value="Homeobox_CS"/>
</dbReference>
<dbReference type="Pfam" id="PF00046">
    <property type="entry name" value="Homeodomain"/>
    <property type="match status" value="1"/>
</dbReference>
<evidence type="ECO:0000256" key="9">
    <source>
        <dbReference type="SAM" id="MobiDB-lite"/>
    </source>
</evidence>
<reference evidence="11" key="1">
    <citation type="submission" date="2025-05" db="UniProtKB">
        <authorList>
            <consortium name="RefSeq"/>
        </authorList>
    </citation>
    <scope>NUCLEOTIDE SEQUENCE [LARGE SCALE GENOMIC DNA]</scope>
</reference>
<dbReference type="SMART" id="SM00389">
    <property type="entry name" value="HOX"/>
    <property type="match status" value="1"/>
</dbReference>
<dbReference type="PROSITE" id="PS50071">
    <property type="entry name" value="HOMEOBOX_2"/>
    <property type="match status" value="1"/>
</dbReference>
<dbReference type="InterPro" id="IPR050674">
    <property type="entry name" value="Msh_Homeobox_Regulators"/>
</dbReference>
<sequence length="192" mass="22133">MSDFSIDYILHRAGERYIGTNASIGIVERIKLEEQHQRQRQAYEAYQAGVAVELANMAAGVVDATMSAFNHESVAQMPMFDWLQYTRYHPPRLSRTLRQPIAKRTPGRLPRIPFTPAQLEALESAYRTANYLSAEEANQLAESLELTNTRVKIWFQNRRARERREKRERDESYESTISSNASSPEPQSDIVR</sequence>
<dbReference type="KEGG" id="bdr:105222148"/>
<feature type="compositionally biased region" description="Polar residues" evidence="9">
    <location>
        <begin position="174"/>
        <end position="186"/>
    </location>
</feature>
<reference evidence="12" key="2">
    <citation type="submission" date="2025-08" db="UniProtKB">
        <authorList>
            <consortium name="RefSeq"/>
        </authorList>
    </citation>
    <scope>IDENTIFICATION</scope>
    <source>
        <tissue evidence="12">Adult</tissue>
    </source>
</reference>
<dbReference type="RefSeq" id="XP_011197653.2">
    <property type="nucleotide sequence ID" value="XM_011199351.3"/>
</dbReference>
<feature type="domain" description="Homeobox" evidence="10">
    <location>
        <begin position="105"/>
        <end position="165"/>
    </location>
</feature>
<evidence type="ECO:0000313" key="12">
    <source>
        <dbReference type="RefSeq" id="XP_011197653.2"/>
    </source>
</evidence>
<comment type="subcellular location">
    <subcellularLocation>
        <location evidence="1 7 8">Nucleus</location>
    </subcellularLocation>
</comment>
<dbReference type="PANTHER" id="PTHR24338">
    <property type="entry name" value="HOMEOBOX PROTEIN MSX"/>
    <property type="match status" value="1"/>
</dbReference>
<dbReference type="OrthoDB" id="1867783at2759"/>
<dbReference type="InterPro" id="IPR009057">
    <property type="entry name" value="Homeodomain-like_sf"/>
</dbReference>
<evidence type="ECO:0000313" key="11">
    <source>
        <dbReference type="Proteomes" id="UP001652620"/>
    </source>
</evidence>
<evidence type="ECO:0000256" key="1">
    <source>
        <dbReference type="ARBA" id="ARBA00004123"/>
    </source>
</evidence>
<dbReference type="GO" id="GO:0048598">
    <property type="term" value="P:embryonic morphogenesis"/>
    <property type="evidence" value="ECO:0007669"/>
    <property type="project" value="TreeGrafter"/>
</dbReference>
<evidence type="ECO:0000256" key="3">
    <source>
        <dbReference type="ARBA" id="ARBA00023125"/>
    </source>
</evidence>
<proteinExistence type="inferred from homology"/>
<dbReference type="InParanoid" id="A0A6I9UQ62"/>
<dbReference type="AlphaFoldDB" id="A0A6I9UQ62"/>
<dbReference type="CDD" id="cd00086">
    <property type="entry name" value="homeodomain"/>
    <property type="match status" value="1"/>
</dbReference>
<gene>
    <name evidence="12" type="primary">LOC105222148</name>
</gene>
<keyword evidence="4 7" id="KW-0371">Homeobox</keyword>
<feature type="region of interest" description="Disordered" evidence="9">
    <location>
        <begin position="160"/>
        <end position="192"/>
    </location>
</feature>
<accession>A0A6I9UQ62</accession>
<dbReference type="GO" id="GO:0000977">
    <property type="term" value="F:RNA polymerase II transcription regulatory region sequence-specific DNA binding"/>
    <property type="evidence" value="ECO:0007669"/>
    <property type="project" value="TreeGrafter"/>
</dbReference>
<name>A0A6I9UQ62_BACDO</name>
<keyword evidence="11" id="KW-1185">Reference proteome</keyword>
<evidence type="ECO:0000256" key="8">
    <source>
        <dbReference type="RuleBase" id="RU000682"/>
    </source>
</evidence>
<dbReference type="GO" id="GO:0005634">
    <property type="term" value="C:nucleus"/>
    <property type="evidence" value="ECO:0007669"/>
    <property type="project" value="UniProtKB-SubCell"/>
</dbReference>
<dbReference type="GeneID" id="105222148"/>
<dbReference type="PROSITE" id="PS00027">
    <property type="entry name" value="HOMEOBOX_1"/>
    <property type="match status" value="1"/>
</dbReference>
<feature type="DNA-binding region" description="Homeobox" evidence="7">
    <location>
        <begin position="107"/>
        <end position="166"/>
    </location>
</feature>
<keyword evidence="5 7" id="KW-0539">Nucleus</keyword>
<evidence type="ECO:0000256" key="2">
    <source>
        <dbReference type="ARBA" id="ARBA00022473"/>
    </source>
</evidence>
<dbReference type="GO" id="GO:0000981">
    <property type="term" value="F:DNA-binding transcription factor activity, RNA polymerase II-specific"/>
    <property type="evidence" value="ECO:0007669"/>
    <property type="project" value="InterPro"/>
</dbReference>
<dbReference type="SUPFAM" id="SSF46689">
    <property type="entry name" value="Homeodomain-like"/>
    <property type="match status" value="1"/>
</dbReference>
<protein>
    <submittedName>
        <fullName evidence="12">Homeobox protein MSX-1</fullName>
    </submittedName>
</protein>
<keyword evidence="2" id="KW-0217">Developmental protein</keyword>
<keyword evidence="3 7" id="KW-0238">DNA-binding</keyword>
<feature type="compositionally biased region" description="Basic and acidic residues" evidence="9">
    <location>
        <begin position="162"/>
        <end position="172"/>
    </location>
</feature>
<evidence type="ECO:0000256" key="5">
    <source>
        <dbReference type="ARBA" id="ARBA00023242"/>
    </source>
</evidence>
<evidence type="ECO:0000256" key="4">
    <source>
        <dbReference type="ARBA" id="ARBA00023155"/>
    </source>
</evidence>